<evidence type="ECO:0000313" key="3">
    <source>
        <dbReference type="Proteomes" id="UP001072034"/>
    </source>
</evidence>
<dbReference type="Proteomes" id="UP001072034">
    <property type="component" value="Unassembled WGS sequence"/>
</dbReference>
<reference evidence="2" key="1">
    <citation type="submission" date="2022-10" db="EMBL/GenBank/DDBJ databases">
        <title>Genome sequence of Actinomyces israelii ATCC 10048.</title>
        <authorList>
            <person name="Watt R.M."/>
            <person name="Tong W.M."/>
        </authorList>
    </citation>
    <scope>NUCLEOTIDE SEQUENCE</scope>
    <source>
        <strain evidence="2">ATCC 10048</strain>
    </source>
</reference>
<keyword evidence="1" id="KW-0472">Membrane</keyword>
<organism evidence="2 3">
    <name type="scientific">Actinomyces israelii</name>
    <dbReference type="NCBI Taxonomy" id="1659"/>
    <lineage>
        <taxon>Bacteria</taxon>
        <taxon>Bacillati</taxon>
        <taxon>Actinomycetota</taxon>
        <taxon>Actinomycetes</taxon>
        <taxon>Actinomycetales</taxon>
        <taxon>Actinomycetaceae</taxon>
        <taxon>Actinomyces</taxon>
    </lineage>
</organism>
<feature type="transmembrane region" description="Helical" evidence="1">
    <location>
        <begin position="134"/>
        <end position="152"/>
    </location>
</feature>
<evidence type="ECO:0000313" key="2">
    <source>
        <dbReference type="EMBL" id="MCZ0859439.1"/>
    </source>
</evidence>
<evidence type="ECO:0008006" key="4">
    <source>
        <dbReference type="Google" id="ProtNLM"/>
    </source>
</evidence>
<name>A0ABT4ICF7_9ACTO</name>
<comment type="caution">
    <text evidence="2">The sequence shown here is derived from an EMBL/GenBank/DDBJ whole genome shotgun (WGS) entry which is preliminary data.</text>
</comment>
<feature type="transmembrane region" description="Helical" evidence="1">
    <location>
        <begin position="71"/>
        <end position="97"/>
    </location>
</feature>
<sequence length="298" mass="31652">MSRRTVLTCWFVILAVTCGLITLLKACLSAGTAKYLPTMYEQLVCFILLMILVMAPLLPATLSPRAAAGRFLGVGAIGLAFIVTALPFLILLVLIGGATWEAFLGHLLVLVVTLGAVCGISAGLSAVTAPSRAAVPLTYLVVVALTIGTPLVKVTAEQVSVGVQRDTWEFAGDSGYCVLNPHHKRVPHAMQLWLVLVPNPFAALGDITAHHPVGDPDDWHIGWLYDIGTAVDSMRDADTREDCKRRAYTFFTPAVARHAPFWPASVVLLLALGCGGVVTASAAASRSRRGPPQPHDGK</sequence>
<keyword evidence="1" id="KW-1133">Transmembrane helix</keyword>
<proteinExistence type="predicted"/>
<dbReference type="EMBL" id="JAPTMY010000054">
    <property type="protein sequence ID" value="MCZ0859439.1"/>
    <property type="molecule type" value="Genomic_DNA"/>
</dbReference>
<accession>A0ABT4ICF7</accession>
<dbReference type="RefSeq" id="WP_268918648.1">
    <property type="nucleotide sequence ID" value="NZ_CP124548.1"/>
</dbReference>
<evidence type="ECO:0000256" key="1">
    <source>
        <dbReference type="SAM" id="Phobius"/>
    </source>
</evidence>
<feature type="transmembrane region" description="Helical" evidence="1">
    <location>
        <begin position="103"/>
        <end position="127"/>
    </location>
</feature>
<keyword evidence="3" id="KW-1185">Reference proteome</keyword>
<keyword evidence="1" id="KW-0812">Transmembrane</keyword>
<feature type="transmembrane region" description="Helical" evidence="1">
    <location>
        <begin position="39"/>
        <end position="59"/>
    </location>
</feature>
<protein>
    <recommendedName>
        <fullName evidence="4">ABC transporter permease</fullName>
    </recommendedName>
</protein>
<feature type="transmembrane region" description="Helical" evidence="1">
    <location>
        <begin position="261"/>
        <end position="284"/>
    </location>
</feature>
<gene>
    <name evidence="2" type="ORF">OHJ16_15500</name>
</gene>